<accession>A0ABX6P039</accession>
<gene>
    <name evidence="2" type="ORF">E4188_22215</name>
</gene>
<proteinExistence type="predicted"/>
<dbReference type="RefSeq" id="WP_171277311.1">
    <property type="nucleotide sequence ID" value="NZ_CP038449.1"/>
</dbReference>
<protein>
    <submittedName>
        <fullName evidence="2">Uncharacterized protein</fullName>
    </submittedName>
</protein>
<keyword evidence="2" id="KW-0614">Plasmid</keyword>
<organism evidence="2 3">
    <name type="scientific">Aeromonas media</name>
    <dbReference type="NCBI Taxonomy" id="651"/>
    <lineage>
        <taxon>Bacteria</taxon>
        <taxon>Pseudomonadati</taxon>
        <taxon>Pseudomonadota</taxon>
        <taxon>Gammaproteobacteria</taxon>
        <taxon>Aeromonadales</taxon>
        <taxon>Aeromonadaceae</taxon>
        <taxon>Aeromonas</taxon>
    </lineage>
</organism>
<dbReference type="Proteomes" id="UP000502657">
    <property type="component" value="Plasmid pAeme5"/>
</dbReference>
<name>A0ABX6P039_AERME</name>
<evidence type="ECO:0000313" key="2">
    <source>
        <dbReference type="EMBL" id="QJT41217.1"/>
    </source>
</evidence>
<sequence length="77" mass="8314">MKLIFETLATIFFLLSIAALITSVFAAAAKNFSLGGVCLLLGLTGFFLFYLLNMYLMAAEGKKRAGPWMILGASRCA</sequence>
<dbReference type="EMBL" id="CP038449">
    <property type="protein sequence ID" value="QJT41217.1"/>
    <property type="molecule type" value="Genomic_DNA"/>
</dbReference>
<keyword evidence="1" id="KW-1133">Transmembrane helix</keyword>
<keyword evidence="1" id="KW-0472">Membrane</keyword>
<reference evidence="2 3" key="1">
    <citation type="submission" date="2019-03" db="EMBL/GenBank/DDBJ databases">
        <title>Novel transposon Tn6433 accelerates the dissemination of tet(E) in Aeromonas from aerobic biofilm under oxytetracycline stress.</title>
        <authorList>
            <person name="Shi Y."/>
            <person name="Tian Z."/>
            <person name="Zhang Y."/>
            <person name="Zhang H."/>
            <person name="Yang M."/>
        </authorList>
    </citation>
    <scope>NUCLEOTIDE SEQUENCE [LARGE SCALE GENOMIC DNA]</scope>
    <source>
        <strain evidence="2 3">R50-22</strain>
        <plasmid evidence="3">paeme5</plasmid>
    </source>
</reference>
<evidence type="ECO:0000313" key="3">
    <source>
        <dbReference type="Proteomes" id="UP000502657"/>
    </source>
</evidence>
<keyword evidence="1" id="KW-0812">Transmembrane</keyword>
<evidence type="ECO:0000256" key="1">
    <source>
        <dbReference type="SAM" id="Phobius"/>
    </source>
</evidence>
<geneLocation type="plasmid" evidence="3">
    <name>paeme5</name>
</geneLocation>
<feature type="transmembrane region" description="Helical" evidence="1">
    <location>
        <begin position="36"/>
        <end position="56"/>
    </location>
</feature>
<keyword evidence="3" id="KW-1185">Reference proteome</keyword>